<feature type="signal peptide" evidence="1">
    <location>
        <begin position="1"/>
        <end position="35"/>
    </location>
</feature>
<keyword evidence="1" id="KW-0732">Signal</keyword>
<proteinExistence type="predicted"/>
<reference evidence="3" key="1">
    <citation type="submission" date="2016-10" db="EMBL/GenBank/DDBJ databases">
        <authorList>
            <person name="Varghese N."/>
            <person name="Submissions S."/>
        </authorList>
    </citation>
    <scope>NUCLEOTIDE SEQUENCE [LARGE SCALE GENOMIC DNA]</scope>
    <source>
        <strain evidence="3">DSM 15363</strain>
    </source>
</reference>
<gene>
    <name evidence="2" type="ORF">SAMN04489796_10199</name>
</gene>
<evidence type="ECO:0000313" key="2">
    <source>
        <dbReference type="EMBL" id="SDG62014.1"/>
    </source>
</evidence>
<sequence>MKTSKNIYIRTSTKRILTKNLFSLFALLLTTSLLTTSCNPTDDANDGLQNEEPPTAQEFKNNRDIALNNHTQLFNFNTGDGYISLTSENGVQINLNANCLTDNGNPVSGDITLEYVEIFEKGSMLTTNKPTMGKLPNGDKALIITGGEFFIEATQNGTILDTNCGLQLMIPTSLTGGADPDMSLWTGEIDADGNLVWDEIEDNTNGDGGLFLEGENYYGILDGFGWTNVDKFYNDPRPKTTLQVEAPGGYDNQNSAIYLSYDGELPALAQLDTYDDTLNIFSEHYGQIPIGLDCHVIFISEADGEWRYAIKPVTIVANEIITFYLGETTVGTEASLTALINDLP</sequence>
<evidence type="ECO:0008006" key="4">
    <source>
        <dbReference type="Google" id="ProtNLM"/>
    </source>
</evidence>
<dbReference type="AlphaFoldDB" id="A0A1G7VQK7"/>
<evidence type="ECO:0000313" key="3">
    <source>
        <dbReference type="Proteomes" id="UP000199492"/>
    </source>
</evidence>
<keyword evidence="3" id="KW-1185">Reference proteome</keyword>
<dbReference type="OrthoDB" id="1488726at2"/>
<protein>
    <recommendedName>
        <fullName evidence="4">Lipocalin-like domain-containing protein</fullName>
    </recommendedName>
</protein>
<dbReference type="EMBL" id="FNCZ01000001">
    <property type="protein sequence ID" value="SDG62014.1"/>
    <property type="molecule type" value="Genomic_DNA"/>
</dbReference>
<evidence type="ECO:0000256" key="1">
    <source>
        <dbReference type="SAM" id="SignalP"/>
    </source>
</evidence>
<organism evidence="2 3">
    <name type="scientific">Winogradskyella thalassocola</name>
    <dbReference type="NCBI Taxonomy" id="262004"/>
    <lineage>
        <taxon>Bacteria</taxon>
        <taxon>Pseudomonadati</taxon>
        <taxon>Bacteroidota</taxon>
        <taxon>Flavobacteriia</taxon>
        <taxon>Flavobacteriales</taxon>
        <taxon>Flavobacteriaceae</taxon>
        <taxon>Winogradskyella</taxon>
    </lineage>
</organism>
<dbReference type="STRING" id="262004.SAMN04489796_10199"/>
<accession>A0A1G7VQK7</accession>
<dbReference type="Proteomes" id="UP000199492">
    <property type="component" value="Unassembled WGS sequence"/>
</dbReference>
<dbReference type="RefSeq" id="WP_092465637.1">
    <property type="nucleotide sequence ID" value="NZ_FNCZ01000001.1"/>
</dbReference>
<name>A0A1G7VQK7_9FLAO</name>
<feature type="chain" id="PRO_5011792770" description="Lipocalin-like domain-containing protein" evidence="1">
    <location>
        <begin position="36"/>
        <end position="344"/>
    </location>
</feature>